<evidence type="ECO:0000256" key="1">
    <source>
        <dbReference type="ARBA" id="ARBA00004123"/>
    </source>
</evidence>
<evidence type="ECO:0000256" key="4">
    <source>
        <dbReference type="ARBA" id="ARBA00022771"/>
    </source>
</evidence>
<dbReference type="GO" id="GO:0005634">
    <property type="term" value="C:nucleus"/>
    <property type="evidence" value="ECO:0007669"/>
    <property type="project" value="UniProtKB-SubCell"/>
</dbReference>
<comment type="subcellular location">
    <subcellularLocation>
        <location evidence="1">Nucleus</location>
    </subcellularLocation>
</comment>
<reference evidence="12" key="2">
    <citation type="submission" date="2025-09" db="UniProtKB">
        <authorList>
            <consortium name="Ensembl"/>
        </authorList>
    </citation>
    <scope>IDENTIFICATION</scope>
</reference>
<evidence type="ECO:0000256" key="7">
    <source>
        <dbReference type="ARBA" id="ARBA00023125"/>
    </source>
</evidence>
<feature type="domain" description="C2H2-type" evidence="11">
    <location>
        <begin position="199"/>
        <end position="226"/>
    </location>
</feature>
<dbReference type="SMART" id="SM00355">
    <property type="entry name" value="ZnF_C2H2"/>
    <property type="match status" value="6"/>
</dbReference>
<evidence type="ECO:0000256" key="2">
    <source>
        <dbReference type="ARBA" id="ARBA00022723"/>
    </source>
</evidence>
<dbReference type="FunFam" id="3.30.160.60:FF:000072">
    <property type="entry name" value="zinc finger protein 143 isoform X1"/>
    <property type="match status" value="1"/>
</dbReference>
<evidence type="ECO:0000256" key="6">
    <source>
        <dbReference type="ARBA" id="ARBA00023015"/>
    </source>
</evidence>
<dbReference type="PROSITE" id="PS50157">
    <property type="entry name" value="ZINC_FINGER_C2H2_2"/>
    <property type="match status" value="6"/>
</dbReference>
<feature type="domain" description="C2H2-type" evidence="11">
    <location>
        <begin position="171"/>
        <end position="198"/>
    </location>
</feature>
<dbReference type="AlphaFoldDB" id="A0A9J7WYK6"/>
<dbReference type="InterPro" id="IPR013087">
    <property type="entry name" value="Znf_C2H2_type"/>
</dbReference>
<dbReference type="FunFam" id="3.30.160.60:FF:001732">
    <property type="entry name" value="Zgc:162936"/>
    <property type="match status" value="1"/>
</dbReference>
<keyword evidence="4 10" id="KW-0863">Zinc-finger</keyword>
<dbReference type="InterPro" id="IPR050331">
    <property type="entry name" value="Zinc_finger"/>
</dbReference>
<dbReference type="Ensembl" id="ENSCCRT00000162635.1">
    <property type="protein sequence ID" value="ENSCCRP00000099265.1"/>
    <property type="gene ID" value="ENSCCRG00000072715.1"/>
</dbReference>
<feature type="domain" description="C2H2-type" evidence="11">
    <location>
        <begin position="143"/>
        <end position="170"/>
    </location>
</feature>
<dbReference type="FunFam" id="3.30.160.60:FF:000478">
    <property type="entry name" value="Zinc finger protein 133"/>
    <property type="match status" value="1"/>
</dbReference>
<dbReference type="GO" id="GO:0043565">
    <property type="term" value="F:sequence-specific DNA binding"/>
    <property type="evidence" value="ECO:0007669"/>
    <property type="project" value="UniProtKB-ARBA"/>
</dbReference>
<dbReference type="GO" id="GO:0045893">
    <property type="term" value="P:positive regulation of DNA-templated transcription"/>
    <property type="evidence" value="ECO:0007669"/>
    <property type="project" value="UniProtKB-ARBA"/>
</dbReference>
<feature type="domain" description="C2H2-type" evidence="11">
    <location>
        <begin position="283"/>
        <end position="310"/>
    </location>
</feature>
<keyword evidence="6" id="KW-0805">Transcription regulation</keyword>
<dbReference type="InterPro" id="IPR036236">
    <property type="entry name" value="Znf_C2H2_sf"/>
</dbReference>
<dbReference type="FunFam" id="3.30.160.60:FF:001485">
    <property type="entry name" value="Krueppel-related zinc finger protein"/>
    <property type="match status" value="1"/>
</dbReference>
<organism evidence="12 13">
    <name type="scientific">Cyprinus carpio carpio</name>
    <dbReference type="NCBI Taxonomy" id="630221"/>
    <lineage>
        <taxon>Eukaryota</taxon>
        <taxon>Metazoa</taxon>
        <taxon>Chordata</taxon>
        <taxon>Craniata</taxon>
        <taxon>Vertebrata</taxon>
        <taxon>Euteleostomi</taxon>
        <taxon>Actinopterygii</taxon>
        <taxon>Neopterygii</taxon>
        <taxon>Teleostei</taxon>
        <taxon>Ostariophysi</taxon>
        <taxon>Cypriniformes</taxon>
        <taxon>Cyprinidae</taxon>
        <taxon>Cyprininae</taxon>
        <taxon>Cyprinus</taxon>
    </lineage>
</organism>
<evidence type="ECO:0000256" key="3">
    <source>
        <dbReference type="ARBA" id="ARBA00022737"/>
    </source>
</evidence>
<evidence type="ECO:0000259" key="11">
    <source>
        <dbReference type="PROSITE" id="PS50157"/>
    </source>
</evidence>
<keyword evidence="2" id="KW-0479">Metal-binding</keyword>
<keyword evidence="3" id="KW-0677">Repeat</keyword>
<feature type="domain" description="C2H2-type" evidence="11">
    <location>
        <begin position="255"/>
        <end position="282"/>
    </location>
</feature>
<dbReference type="Pfam" id="PF00096">
    <property type="entry name" value="zf-C2H2"/>
    <property type="match status" value="4"/>
</dbReference>
<evidence type="ECO:0000256" key="10">
    <source>
        <dbReference type="PROSITE-ProRule" id="PRU00042"/>
    </source>
</evidence>
<dbReference type="SUPFAM" id="SSF57667">
    <property type="entry name" value="beta-beta-alpha zinc fingers"/>
    <property type="match status" value="3"/>
</dbReference>
<dbReference type="GO" id="GO:0008270">
    <property type="term" value="F:zinc ion binding"/>
    <property type="evidence" value="ECO:0007669"/>
    <property type="project" value="UniProtKB-KW"/>
</dbReference>
<evidence type="ECO:0000313" key="12">
    <source>
        <dbReference type="Ensembl" id="ENSCCRP00000099265.1"/>
    </source>
</evidence>
<proteinExistence type="predicted"/>
<dbReference type="Gene3D" id="3.30.160.60">
    <property type="entry name" value="Classic Zinc Finger"/>
    <property type="match status" value="6"/>
</dbReference>
<feature type="domain" description="C2H2-type" evidence="11">
    <location>
        <begin position="227"/>
        <end position="254"/>
    </location>
</feature>
<protein>
    <recommendedName>
        <fullName evidence="11">C2H2-type domain-containing protein</fullName>
    </recommendedName>
</protein>
<keyword evidence="7" id="KW-0238">DNA-binding</keyword>
<evidence type="ECO:0000256" key="8">
    <source>
        <dbReference type="ARBA" id="ARBA00023163"/>
    </source>
</evidence>
<sequence>MMDGFTLSYFKISTAIHCHYKVWKNQYHIGVVGLVMGPDYVDVAIVVQGHLSTSWQPESSFIYPLKCICAPCDDGGVVPESVISAYCYIDGFNALNIYLLFSALDMMALKEESQDLNQTGDFITGEKSFFEKRAQKTGTRKCFTCQQCGRSFSQKGNLKTHMNIHTGEKPFTCDHCGKSFTHQGTLYTHKSLHTGEKTYTCKLCGKTLNRKGNLQTHMRTHTGEKPFTCDQCGKSFTRKESLKNHMRIHSRESCCVCHQCGKRFTDSNHLKNHIMTHTGEKPFMCHHCGMSCANNTNLEVHLRVHTGEKPFTCQHCFISPDTDPCQELEVRKKS</sequence>
<dbReference type="PANTHER" id="PTHR16515">
    <property type="entry name" value="PR DOMAIN ZINC FINGER PROTEIN"/>
    <property type="match status" value="1"/>
</dbReference>
<dbReference type="Proteomes" id="UP001108240">
    <property type="component" value="Unplaced"/>
</dbReference>
<dbReference type="PANTHER" id="PTHR16515:SF49">
    <property type="entry name" value="GASTRULA ZINC FINGER PROTEIN XLCGF49.1-LIKE-RELATED"/>
    <property type="match status" value="1"/>
</dbReference>
<accession>A0A9J7WYK6</accession>
<dbReference type="FunFam" id="3.30.160.60:FF:000100">
    <property type="entry name" value="Zinc finger 45-like"/>
    <property type="match status" value="1"/>
</dbReference>
<dbReference type="GeneTree" id="ENSGT01150000286981"/>
<dbReference type="PROSITE" id="PS00028">
    <property type="entry name" value="ZINC_FINGER_C2H2_1"/>
    <property type="match status" value="6"/>
</dbReference>
<reference evidence="12" key="1">
    <citation type="submission" date="2025-08" db="UniProtKB">
        <authorList>
            <consortium name="Ensembl"/>
        </authorList>
    </citation>
    <scope>IDENTIFICATION</scope>
</reference>
<keyword evidence="9" id="KW-0539">Nucleus</keyword>
<dbReference type="Pfam" id="PF13465">
    <property type="entry name" value="zf-H2C2_2"/>
    <property type="match status" value="1"/>
</dbReference>
<name>A0A9J7WYK6_CYPCA</name>
<keyword evidence="5" id="KW-0862">Zinc</keyword>
<dbReference type="FunFam" id="3.30.160.60:FF:000646">
    <property type="entry name" value="Myeloid zinc finger 1"/>
    <property type="match status" value="1"/>
</dbReference>
<keyword evidence="13" id="KW-1185">Reference proteome</keyword>
<evidence type="ECO:0000313" key="13">
    <source>
        <dbReference type="Proteomes" id="UP001108240"/>
    </source>
</evidence>
<dbReference type="GO" id="GO:0005694">
    <property type="term" value="C:chromosome"/>
    <property type="evidence" value="ECO:0007669"/>
    <property type="project" value="UniProtKB-ARBA"/>
</dbReference>
<evidence type="ECO:0000256" key="9">
    <source>
        <dbReference type="ARBA" id="ARBA00023242"/>
    </source>
</evidence>
<evidence type="ECO:0000256" key="5">
    <source>
        <dbReference type="ARBA" id="ARBA00022833"/>
    </source>
</evidence>
<keyword evidence="8" id="KW-0804">Transcription</keyword>